<dbReference type="InterPro" id="IPR022781">
    <property type="entry name" value="Flagellar_biosynth_FliO"/>
</dbReference>
<feature type="transmembrane region" description="Helical" evidence="7">
    <location>
        <begin position="6"/>
        <end position="23"/>
    </location>
</feature>
<comment type="subcellular location">
    <subcellularLocation>
        <location evidence="1">Cell membrane</location>
    </subcellularLocation>
</comment>
<evidence type="ECO:0000256" key="1">
    <source>
        <dbReference type="ARBA" id="ARBA00004236"/>
    </source>
</evidence>
<feature type="region of interest" description="Disordered" evidence="6">
    <location>
        <begin position="89"/>
        <end position="110"/>
    </location>
</feature>
<dbReference type="EMBL" id="FNPH01000003">
    <property type="protein sequence ID" value="SDY81538.1"/>
    <property type="molecule type" value="Genomic_DNA"/>
</dbReference>
<dbReference type="GO" id="GO:0044781">
    <property type="term" value="P:bacterial-type flagellum organization"/>
    <property type="evidence" value="ECO:0007669"/>
    <property type="project" value="InterPro"/>
</dbReference>
<dbReference type="RefSeq" id="WP_091555631.1">
    <property type="nucleotide sequence ID" value="NZ_FNPH01000003.1"/>
</dbReference>
<name>A0A1H3MYC8_9ACTN</name>
<keyword evidence="9" id="KW-1185">Reference proteome</keyword>
<sequence length="136" mass="14721">MIELVLRITLSLLIVLGLMWGLARLARRPLSGRGGAALAVISRQQLTRGSSVALLRVVDRALVVGITDNQVTLLAETDLASVERHLQEPAEQRSAVEVAPGDPVAPVTPGRLDGSILSPATWSRTVNFLRERTVRR</sequence>
<protein>
    <submittedName>
        <fullName evidence="8">Flagellar protein FliO/FliZ</fullName>
    </submittedName>
</protein>
<proteinExistence type="predicted"/>
<keyword evidence="5 7" id="KW-0472">Membrane</keyword>
<reference evidence="9" key="1">
    <citation type="submission" date="2016-10" db="EMBL/GenBank/DDBJ databases">
        <authorList>
            <person name="Varghese N."/>
            <person name="Submissions S."/>
        </authorList>
    </citation>
    <scope>NUCLEOTIDE SEQUENCE [LARGE SCALE GENOMIC DNA]</scope>
    <source>
        <strain evidence="9">DSM 45245</strain>
    </source>
</reference>
<evidence type="ECO:0000256" key="4">
    <source>
        <dbReference type="ARBA" id="ARBA00022989"/>
    </source>
</evidence>
<evidence type="ECO:0000313" key="8">
    <source>
        <dbReference type="EMBL" id="SDY81538.1"/>
    </source>
</evidence>
<gene>
    <name evidence="8" type="ORF">SAMN05444365_103571</name>
</gene>
<dbReference type="OrthoDB" id="5191841at2"/>
<keyword evidence="3 7" id="KW-0812">Transmembrane</keyword>
<accession>A0A1H3MYC8</accession>
<keyword evidence="4 7" id="KW-1133">Transmembrane helix</keyword>
<dbReference type="GO" id="GO:0016020">
    <property type="term" value="C:membrane"/>
    <property type="evidence" value="ECO:0007669"/>
    <property type="project" value="InterPro"/>
</dbReference>
<evidence type="ECO:0000313" key="9">
    <source>
        <dbReference type="Proteomes" id="UP000242415"/>
    </source>
</evidence>
<evidence type="ECO:0000256" key="5">
    <source>
        <dbReference type="ARBA" id="ARBA00023136"/>
    </source>
</evidence>
<dbReference type="STRING" id="405436.SAMN05444365_103571"/>
<evidence type="ECO:0000256" key="7">
    <source>
        <dbReference type="SAM" id="Phobius"/>
    </source>
</evidence>
<dbReference type="AlphaFoldDB" id="A0A1H3MYC8"/>
<keyword evidence="2" id="KW-1003">Cell membrane</keyword>
<keyword evidence="8" id="KW-0969">Cilium</keyword>
<dbReference type="Proteomes" id="UP000242415">
    <property type="component" value="Unassembled WGS sequence"/>
</dbReference>
<evidence type="ECO:0000256" key="2">
    <source>
        <dbReference type="ARBA" id="ARBA00022475"/>
    </source>
</evidence>
<evidence type="ECO:0000256" key="6">
    <source>
        <dbReference type="SAM" id="MobiDB-lite"/>
    </source>
</evidence>
<organism evidence="8 9">
    <name type="scientific">Micromonospora pattaloongensis</name>
    <dbReference type="NCBI Taxonomy" id="405436"/>
    <lineage>
        <taxon>Bacteria</taxon>
        <taxon>Bacillati</taxon>
        <taxon>Actinomycetota</taxon>
        <taxon>Actinomycetes</taxon>
        <taxon>Micromonosporales</taxon>
        <taxon>Micromonosporaceae</taxon>
        <taxon>Micromonospora</taxon>
    </lineage>
</organism>
<evidence type="ECO:0000256" key="3">
    <source>
        <dbReference type="ARBA" id="ARBA00022692"/>
    </source>
</evidence>
<keyword evidence="8" id="KW-0282">Flagellum</keyword>
<keyword evidence="8" id="KW-0966">Cell projection</keyword>
<dbReference type="Pfam" id="PF04347">
    <property type="entry name" value="FliO"/>
    <property type="match status" value="1"/>
</dbReference>